<evidence type="ECO:0000256" key="3">
    <source>
        <dbReference type="ARBA" id="ARBA00023125"/>
    </source>
</evidence>
<dbReference type="Gene3D" id="3.90.220.20">
    <property type="entry name" value="DNA methylase specificity domains"/>
    <property type="match status" value="2"/>
</dbReference>
<evidence type="ECO:0000313" key="5">
    <source>
        <dbReference type="EMBL" id="VEF09851.1"/>
    </source>
</evidence>
<comment type="similarity">
    <text evidence="1">Belongs to the type-I restriction system S methylase family.</text>
</comment>
<dbReference type="Proteomes" id="UP000269903">
    <property type="component" value="Chromosome"/>
</dbReference>
<dbReference type="InterPro" id="IPR052021">
    <property type="entry name" value="Type-I_RS_S_subunit"/>
</dbReference>
<evidence type="ECO:0000313" key="6">
    <source>
        <dbReference type="Proteomes" id="UP000269903"/>
    </source>
</evidence>
<evidence type="ECO:0000256" key="2">
    <source>
        <dbReference type="ARBA" id="ARBA00022747"/>
    </source>
</evidence>
<dbReference type="EMBL" id="LR134317">
    <property type="protein sequence ID" value="VEF09851.1"/>
    <property type="molecule type" value="Genomic_DNA"/>
</dbReference>
<name>A0A7Z8ZYX0_STRSZ</name>
<gene>
    <name evidence="5" type="ORF">NCTC6180_02155</name>
</gene>
<dbReference type="GO" id="GO:0003677">
    <property type="term" value="F:DNA binding"/>
    <property type="evidence" value="ECO:0007669"/>
    <property type="project" value="UniProtKB-KW"/>
</dbReference>
<feature type="domain" description="Type I restriction modification DNA specificity" evidence="4">
    <location>
        <begin position="189"/>
        <end position="323"/>
    </location>
</feature>
<feature type="domain" description="Type I restriction modification DNA specificity" evidence="4">
    <location>
        <begin position="46"/>
        <end position="168"/>
    </location>
</feature>
<accession>A0A7Z8ZYX0</accession>
<dbReference type="RefSeq" id="WP_154804346.1">
    <property type="nucleotide sequence ID" value="NZ_LR134317.1"/>
</dbReference>
<reference evidence="5 6" key="1">
    <citation type="submission" date="2018-12" db="EMBL/GenBank/DDBJ databases">
        <authorList>
            <consortium name="Pathogen Informatics"/>
        </authorList>
    </citation>
    <scope>NUCLEOTIDE SEQUENCE [LARGE SCALE GENOMIC DNA]</scope>
    <source>
        <strain evidence="5 6">NCTC6180</strain>
    </source>
</reference>
<organism evidence="5 6">
    <name type="scientific">Streptococcus equi subsp. zooepidemicus</name>
    <dbReference type="NCBI Taxonomy" id="40041"/>
    <lineage>
        <taxon>Bacteria</taxon>
        <taxon>Bacillati</taxon>
        <taxon>Bacillota</taxon>
        <taxon>Bacilli</taxon>
        <taxon>Lactobacillales</taxon>
        <taxon>Streptococcaceae</taxon>
        <taxon>Streptococcus</taxon>
    </lineage>
</organism>
<sequence>MRYKTLSEVGSYVSEKINVSKLRLENYISTDNMISNRGGISLATKLPSVKTTTAFQKGDILISNIRPYFKKIWLADKSGGCSNDVLVIRSDSNFSNRFLYYVLSSDTFFDYAVSTSKGTKMPRGDKSSIMKYTVPLFSLEEQELISDILKSYDEKIQLNKRINHHLEQMAQAIFKSWFIDFEPFKGKIPEEWEYVSLSEVSKLSAGGDKPLIVSDKKSGSLNIPIFSNSISNYGLYGYTNKAQIFEEAVTVSARGTVGNVNLRVSPYVPIVRLISVIPNKNYLSAKYLYYYLKSIPISGVGTTQQQLTVPDFGRYSILLPSKQVVNDFTTKVQVLLNEMICNEKENVKLSQIRDSLLPKLLSGELVVSQTAK</sequence>
<dbReference type="SUPFAM" id="SSF116734">
    <property type="entry name" value="DNA methylase specificity domain"/>
    <property type="match status" value="2"/>
</dbReference>
<proteinExistence type="inferred from homology"/>
<keyword evidence="2" id="KW-0680">Restriction system</keyword>
<dbReference type="Pfam" id="PF01420">
    <property type="entry name" value="Methylase_S"/>
    <property type="match status" value="2"/>
</dbReference>
<dbReference type="GO" id="GO:0009307">
    <property type="term" value="P:DNA restriction-modification system"/>
    <property type="evidence" value="ECO:0007669"/>
    <property type="project" value="UniProtKB-KW"/>
</dbReference>
<dbReference type="AlphaFoldDB" id="A0A7Z8ZYX0"/>
<dbReference type="PANTHER" id="PTHR30408">
    <property type="entry name" value="TYPE-1 RESTRICTION ENZYME ECOKI SPECIFICITY PROTEIN"/>
    <property type="match status" value="1"/>
</dbReference>
<dbReference type="PANTHER" id="PTHR30408:SF13">
    <property type="entry name" value="TYPE I RESTRICTION ENZYME HINDI SPECIFICITY SUBUNIT"/>
    <property type="match status" value="1"/>
</dbReference>
<keyword evidence="3" id="KW-0238">DNA-binding</keyword>
<dbReference type="InterPro" id="IPR044946">
    <property type="entry name" value="Restrct_endonuc_typeI_TRD_sf"/>
</dbReference>
<dbReference type="InterPro" id="IPR000055">
    <property type="entry name" value="Restrct_endonuc_typeI_TRD"/>
</dbReference>
<evidence type="ECO:0000256" key="1">
    <source>
        <dbReference type="ARBA" id="ARBA00010923"/>
    </source>
</evidence>
<dbReference type="REBASE" id="288571">
    <property type="entry name" value="S1.Seq6180I"/>
</dbReference>
<evidence type="ECO:0000259" key="4">
    <source>
        <dbReference type="Pfam" id="PF01420"/>
    </source>
</evidence>
<protein>
    <submittedName>
        <fullName evidence="5">Type I restriction-modification system specificity determinant</fullName>
    </submittedName>
</protein>